<evidence type="ECO:0000313" key="3">
    <source>
        <dbReference type="Proteomes" id="UP000572680"/>
    </source>
</evidence>
<proteinExistence type="predicted"/>
<dbReference type="AlphaFoldDB" id="A0A7W3QPC6"/>
<evidence type="ECO:0000256" key="1">
    <source>
        <dbReference type="SAM" id="MobiDB-lite"/>
    </source>
</evidence>
<feature type="compositionally biased region" description="Basic and acidic residues" evidence="1">
    <location>
        <begin position="103"/>
        <end position="118"/>
    </location>
</feature>
<dbReference type="RefSeq" id="WP_182846160.1">
    <property type="nucleotide sequence ID" value="NZ_BAAALP010000001.1"/>
</dbReference>
<reference evidence="2 3" key="1">
    <citation type="submission" date="2020-08" db="EMBL/GenBank/DDBJ databases">
        <title>Genomic Encyclopedia of Type Strains, Phase IV (KMG-IV): sequencing the most valuable type-strain genomes for metagenomic binning, comparative biology and taxonomic classification.</title>
        <authorList>
            <person name="Goeker M."/>
        </authorList>
    </citation>
    <scope>NUCLEOTIDE SEQUENCE [LARGE SCALE GENOMIC DNA]</scope>
    <source>
        <strain evidence="2 3">DSM 44197</strain>
    </source>
</reference>
<dbReference type="Proteomes" id="UP000572680">
    <property type="component" value="Unassembled WGS sequence"/>
</dbReference>
<comment type="caution">
    <text evidence="2">The sequence shown here is derived from an EMBL/GenBank/DDBJ whole genome shotgun (WGS) entry which is preliminary data.</text>
</comment>
<name>A0A7W3QPC6_ACTNM</name>
<feature type="compositionally biased region" description="Low complexity" evidence="1">
    <location>
        <begin position="32"/>
        <end position="41"/>
    </location>
</feature>
<feature type="region of interest" description="Disordered" evidence="1">
    <location>
        <begin position="1"/>
        <end position="155"/>
    </location>
</feature>
<evidence type="ECO:0000313" key="2">
    <source>
        <dbReference type="EMBL" id="MBA8954013.1"/>
    </source>
</evidence>
<keyword evidence="3" id="KW-1185">Reference proteome</keyword>
<feature type="compositionally biased region" description="Basic and acidic residues" evidence="1">
    <location>
        <begin position="56"/>
        <end position="67"/>
    </location>
</feature>
<sequence length="155" mass="16285">MSASVPWTSAARVTPRGGAVPSRRAHRPGPVRPTTPGGPSRRVARHGTGSCGTGPHRVEHPDAEETRSPVPQDSTPSGLPVRVPQAGLAPALRTDEPLTAARPEPEAEPPRSPAEVRRIMGSYQRGTRLGRSAARRAADSGPFQGTTTPEGEDDQ</sequence>
<gene>
    <name evidence="2" type="ORF">HNR61_005667</name>
</gene>
<protein>
    <submittedName>
        <fullName evidence="2">Uncharacterized protein</fullName>
    </submittedName>
</protein>
<organism evidence="2 3">
    <name type="scientific">Actinomadura namibiensis</name>
    <dbReference type="NCBI Taxonomy" id="182080"/>
    <lineage>
        <taxon>Bacteria</taxon>
        <taxon>Bacillati</taxon>
        <taxon>Actinomycetota</taxon>
        <taxon>Actinomycetes</taxon>
        <taxon>Streptosporangiales</taxon>
        <taxon>Thermomonosporaceae</taxon>
        <taxon>Actinomadura</taxon>
    </lineage>
</organism>
<accession>A0A7W3QPC6</accession>
<dbReference type="EMBL" id="JACJIA010000008">
    <property type="protein sequence ID" value="MBA8954013.1"/>
    <property type="molecule type" value="Genomic_DNA"/>
</dbReference>